<proteinExistence type="predicted"/>
<keyword evidence="1" id="KW-0812">Transmembrane</keyword>
<evidence type="ECO:0000256" key="1">
    <source>
        <dbReference type="SAM" id="Phobius"/>
    </source>
</evidence>
<evidence type="ECO:0000313" key="2">
    <source>
        <dbReference type="EMBL" id="KKM65122.1"/>
    </source>
</evidence>
<accession>A0A0F9M7D8</accession>
<dbReference type="EMBL" id="LAZR01010775">
    <property type="protein sequence ID" value="KKM65122.1"/>
    <property type="molecule type" value="Genomic_DNA"/>
</dbReference>
<name>A0A0F9M7D8_9ZZZZ</name>
<keyword evidence="1" id="KW-0472">Membrane</keyword>
<dbReference type="AlphaFoldDB" id="A0A0F9M7D8"/>
<gene>
    <name evidence="2" type="ORF">LCGC14_1494460</name>
</gene>
<reference evidence="2" key="1">
    <citation type="journal article" date="2015" name="Nature">
        <title>Complex archaea that bridge the gap between prokaryotes and eukaryotes.</title>
        <authorList>
            <person name="Spang A."/>
            <person name="Saw J.H."/>
            <person name="Jorgensen S.L."/>
            <person name="Zaremba-Niedzwiedzka K."/>
            <person name="Martijn J."/>
            <person name="Lind A.E."/>
            <person name="van Eijk R."/>
            <person name="Schleper C."/>
            <person name="Guy L."/>
            <person name="Ettema T.J."/>
        </authorList>
    </citation>
    <scope>NUCLEOTIDE SEQUENCE</scope>
</reference>
<organism evidence="2">
    <name type="scientific">marine sediment metagenome</name>
    <dbReference type="NCBI Taxonomy" id="412755"/>
    <lineage>
        <taxon>unclassified sequences</taxon>
        <taxon>metagenomes</taxon>
        <taxon>ecological metagenomes</taxon>
    </lineage>
</organism>
<keyword evidence="1" id="KW-1133">Transmembrane helix</keyword>
<sequence length="144" mass="15954">MAVRERTKPVDWRPVVGVAAGIAAVAGGLVIYYVSKPKGIKVGEEFRVLAKVEHFGPGKEFITQLSLGHWREVTFDEVEGLKWRADFPVDDDLEDWKTYDIVIDCGPIPEGLEPGTYDAELSLRVDGIYEGQRVIVKGAIRIVG</sequence>
<protein>
    <submittedName>
        <fullName evidence="2">Uncharacterized protein</fullName>
    </submittedName>
</protein>
<feature type="transmembrane region" description="Helical" evidence="1">
    <location>
        <begin position="12"/>
        <end position="34"/>
    </location>
</feature>
<comment type="caution">
    <text evidence="2">The sequence shown here is derived from an EMBL/GenBank/DDBJ whole genome shotgun (WGS) entry which is preliminary data.</text>
</comment>